<feature type="region of interest" description="Disordered" evidence="1">
    <location>
        <begin position="208"/>
        <end position="246"/>
    </location>
</feature>
<dbReference type="EMBL" id="FNCG01000007">
    <property type="protein sequence ID" value="SDH13881.1"/>
    <property type="molecule type" value="Genomic_DNA"/>
</dbReference>
<evidence type="ECO:0008006" key="4">
    <source>
        <dbReference type="Google" id="ProtNLM"/>
    </source>
</evidence>
<reference evidence="3" key="1">
    <citation type="submission" date="2016-10" db="EMBL/GenBank/DDBJ databases">
        <authorList>
            <person name="Varghese N."/>
            <person name="Submissions S."/>
        </authorList>
    </citation>
    <scope>NUCLEOTIDE SEQUENCE [LARGE SCALE GENOMIC DNA]</scope>
    <source>
        <strain evidence="3">Gh-67</strain>
    </source>
</reference>
<dbReference type="PROSITE" id="PS51257">
    <property type="entry name" value="PROKAR_LIPOPROTEIN"/>
    <property type="match status" value="1"/>
</dbReference>
<evidence type="ECO:0000313" key="2">
    <source>
        <dbReference type="EMBL" id="SDH13881.1"/>
    </source>
</evidence>
<dbReference type="STRING" id="551996.SAMN05192573_10742"/>
<dbReference type="RefSeq" id="WP_143020768.1">
    <property type="nucleotide sequence ID" value="NZ_FNCG01000007.1"/>
</dbReference>
<evidence type="ECO:0000256" key="1">
    <source>
        <dbReference type="SAM" id="MobiDB-lite"/>
    </source>
</evidence>
<gene>
    <name evidence="2" type="ORF">SAMN05192573_10742</name>
</gene>
<protein>
    <recommendedName>
        <fullName evidence="4">DUF4105 domain-containing protein</fullName>
    </recommendedName>
</protein>
<feature type="compositionally biased region" description="Gly residues" evidence="1">
    <location>
        <begin position="208"/>
        <end position="231"/>
    </location>
</feature>
<sequence length="435" mass="46716">MKRKIMYALLVPVLVLGCRKEQQKASPPSGSAPGTALSLDQVKAYYKSDTINNIAWDKATYISGNTSPYWLVGISGRPRFQSLGLGYRQLLFYRDTNNKINTRILETIPDAIYLQRKRQDPNTGFTGRTFVYDQDYHFLYGKTYLNGKQIGQIKPATGKPKPIQADMLAPITECAWVDNNYVDGDGNAVIYSEQVCATSYVDLGSDGGGSDNSGFSGGSPGDASPAGGGAGPAPAPEVSNLPGENKSGINPKDYMKCFQNIPENGASMTITIYVQEPWPGTTFNIGPNSVGHTAISLTKTNGNTSITQTVGYYPDATGFNKMHAPSKLVDNGGDLEYNVSISYQVTAENFNKIVNYISNPPTVYDITDFNCTNFVNSACLAGSIKLPDPFTYSPLYPSSPVLAPGALGDSIEKLKGDPNVNTTGGNIPLSHGPCN</sequence>
<keyword evidence="3" id="KW-1185">Reference proteome</keyword>
<dbReference type="AlphaFoldDB" id="A0A1G7ZZ08"/>
<dbReference type="Proteomes" id="UP000199705">
    <property type="component" value="Unassembled WGS sequence"/>
</dbReference>
<accession>A0A1G7ZZ08</accession>
<proteinExistence type="predicted"/>
<organism evidence="2 3">
    <name type="scientific">Mucilaginibacter gossypii</name>
    <dbReference type="NCBI Taxonomy" id="551996"/>
    <lineage>
        <taxon>Bacteria</taxon>
        <taxon>Pseudomonadati</taxon>
        <taxon>Bacteroidota</taxon>
        <taxon>Sphingobacteriia</taxon>
        <taxon>Sphingobacteriales</taxon>
        <taxon>Sphingobacteriaceae</taxon>
        <taxon>Mucilaginibacter</taxon>
    </lineage>
</organism>
<evidence type="ECO:0000313" key="3">
    <source>
        <dbReference type="Proteomes" id="UP000199705"/>
    </source>
</evidence>
<name>A0A1G7ZZ08_9SPHI</name>